<dbReference type="CDD" id="cd13585">
    <property type="entry name" value="PBP2_TMBP_like"/>
    <property type="match status" value="1"/>
</dbReference>
<evidence type="ECO:0000256" key="2">
    <source>
        <dbReference type="ARBA" id="ARBA00022448"/>
    </source>
</evidence>
<dbReference type="SUPFAM" id="SSF53850">
    <property type="entry name" value="Periplasmic binding protein-like II"/>
    <property type="match status" value="1"/>
</dbReference>
<feature type="transmembrane region" description="Helical" evidence="5">
    <location>
        <begin position="73"/>
        <end position="93"/>
    </location>
</feature>
<dbReference type="Proteomes" id="UP001235094">
    <property type="component" value="Unassembled WGS sequence"/>
</dbReference>
<dbReference type="Gene3D" id="3.40.190.10">
    <property type="entry name" value="Periplasmic binding protein-like II"/>
    <property type="match status" value="1"/>
</dbReference>
<reference evidence="6 7" key="1">
    <citation type="submission" date="2023-07" db="EMBL/GenBank/DDBJ databases">
        <title>Genomic Encyclopedia of Type Strains, Phase IV (KMG-IV): sequencing the most valuable type-strain genomes for metagenomic binning, comparative biology and taxonomic classification.</title>
        <authorList>
            <person name="Goeker M."/>
        </authorList>
    </citation>
    <scope>NUCLEOTIDE SEQUENCE [LARGE SCALE GENOMIC DNA]</scope>
    <source>
        <strain evidence="6 7">DSM 15561</strain>
    </source>
</reference>
<dbReference type="InterPro" id="IPR006059">
    <property type="entry name" value="SBP"/>
</dbReference>
<keyword evidence="5" id="KW-1133">Transmembrane helix</keyword>
<name>A0ABU0LS62_9HYPH</name>
<keyword evidence="5" id="KW-0472">Membrane</keyword>
<gene>
    <name evidence="6" type="ORF">QOZ99_002417</name>
</gene>
<dbReference type="RefSeq" id="WP_306890219.1">
    <property type="nucleotide sequence ID" value="NZ_JAUSVR010000007.1"/>
</dbReference>
<evidence type="ECO:0000256" key="5">
    <source>
        <dbReference type="SAM" id="Phobius"/>
    </source>
</evidence>
<proteinExistence type="inferred from homology"/>
<dbReference type="Pfam" id="PF01547">
    <property type="entry name" value="SBP_bac_1"/>
    <property type="match status" value="1"/>
</dbReference>
<evidence type="ECO:0000256" key="1">
    <source>
        <dbReference type="ARBA" id="ARBA00008520"/>
    </source>
</evidence>
<evidence type="ECO:0000313" key="6">
    <source>
        <dbReference type="EMBL" id="MDQ0511518.1"/>
    </source>
</evidence>
<keyword evidence="2" id="KW-0813">Transport</keyword>
<dbReference type="EMBL" id="JAUSVR010000007">
    <property type="protein sequence ID" value="MDQ0511518.1"/>
    <property type="molecule type" value="Genomic_DNA"/>
</dbReference>
<keyword evidence="7" id="KW-1185">Reference proteome</keyword>
<dbReference type="PANTHER" id="PTHR30061">
    <property type="entry name" value="MALTOSE-BINDING PERIPLASMIC PROTEIN"/>
    <property type="match status" value="1"/>
</dbReference>
<keyword evidence="3" id="KW-0732">Signal</keyword>
<keyword evidence="4" id="KW-0574">Periplasm</keyword>
<organism evidence="6 7">
    <name type="scientific">Ancylobacter amanitiformis</name>
    <dbReference type="NCBI Taxonomy" id="217069"/>
    <lineage>
        <taxon>Bacteria</taxon>
        <taxon>Pseudomonadati</taxon>
        <taxon>Pseudomonadota</taxon>
        <taxon>Alphaproteobacteria</taxon>
        <taxon>Hyphomicrobiales</taxon>
        <taxon>Xanthobacteraceae</taxon>
        <taxon>Ancylobacter</taxon>
    </lineage>
</organism>
<keyword evidence="6" id="KW-0762">Sugar transport</keyword>
<accession>A0ABU0LS62</accession>
<evidence type="ECO:0000313" key="7">
    <source>
        <dbReference type="Proteomes" id="UP001235094"/>
    </source>
</evidence>
<keyword evidence="5" id="KW-0812">Transmembrane</keyword>
<comment type="caution">
    <text evidence="6">The sequence shown here is derived from an EMBL/GenBank/DDBJ whole genome shotgun (WGS) entry which is preliminary data.</text>
</comment>
<sequence length="476" mass="51689">MARLDIEDHRPAHPASILKHGAGIMEPHTISGDSIATTLQGARVIRVFPSRCQIANVPLRLVCPGGEKTMARLVALLLALACMPFSSGLYGAVAADLRFTAGEYSGFTRPFLERVARDYEALHPDTHIQIEVIPWDSYLQKLTTDISSGDQPDIAIVPTMWVSDLAADGLLEPLDALATPDFKAKFIPAFLVPARVNGTLLGLPAAASARAMVVNTDLLQKAGVQAPKTWDDLFTAAKAVAALPNTYGFGLPGKEVEVDTYFYYALWSFGGEILKDGKSGLASPEAIRAATFYMSLINAKATEPSPTAHSREDVFKLFKEGRIGIVFAYPMLVPQLKAEAPDLRYAVLPFPVQTQPVTLGVTDVLTLSSSSKNQKAAWDFMQFLYGARYRAEFDHAEGLLPVTVEGAADSYYRDNPDIAAFAAGLGYARFAPTIKGWSELSEITLRSLQAMYIGQKTPTEAMTDAARQIDDVLARR</sequence>
<protein>
    <submittedName>
        <fullName evidence="6">Multiple sugar transport system substrate-binding protein</fullName>
    </submittedName>
</protein>
<evidence type="ECO:0000256" key="4">
    <source>
        <dbReference type="ARBA" id="ARBA00022764"/>
    </source>
</evidence>
<evidence type="ECO:0000256" key="3">
    <source>
        <dbReference type="ARBA" id="ARBA00022729"/>
    </source>
</evidence>
<comment type="similarity">
    <text evidence="1">Belongs to the bacterial solute-binding protein 1 family.</text>
</comment>
<dbReference type="PANTHER" id="PTHR30061:SF50">
    <property type="entry name" value="MALTOSE_MALTODEXTRIN-BINDING PERIPLASMIC PROTEIN"/>
    <property type="match status" value="1"/>
</dbReference>